<sequence length="98" mass="10709">MAQIGSFTRSDDGSFAGTIKTLTLNIKARFVPMEKEHDKSPDLRALCGPIEIGAGWRKAAKDTGRPYHSVKLDDPSFPAPIYASLVEVDGGYALIWSR</sequence>
<dbReference type="AlphaFoldDB" id="A0A160JF01"/>
<dbReference type="EMBL" id="CP015285">
    <property type="protein sequence ID" value="ANC91094.1"/>
    <property type="molecule type" value="Genomic_DNA"/>
</dbReference>
<reference evidence="1 2" key="1">
    <citation type="journal article" date="2013" name="Int. J. Syst. Evol. Microbiol.">
        <title>Azospirillum humicireducens sp. nov., a nitrogen-fixing bacterium isolated from a microbial fuel cell.</title>
        <authorList>
            <person name="Zhou S."/>
            <person name="Han L."/>
            <person name="Wang Y."/>
            <person name="Yang G."/>
            <person name="Zhuang L."/>
            <person name="Hu P."/>
        </authorList>
    </citation>
    <scope>NUCLEOTIDE SEQUENCE [LARGE SCALE GENOMIC DNA]</scope>
    <source>
        <strain evidence="1 2">SgZ-5</strain>
    </source>
</reference>
<dbReference type="InterPro" id="IPR007948">
    <property type="entry name" value="DUF736"/>
</dbReference>
<proteinExistence type="predicted"/>
<dbReference type="Proteomes" id="UP000077405">
    <property type="component" value="Chromosome"/>
</dbReference>
<evidence type="ECO:0000313" key="2">
    <source>
        <dbReference type="Proteomes" id="UP000077405"/>
    </source>
</evidence>
<evidence type="ECO:0000313" key="1">
    <source>
        <dbReference type="EMBL" id="ANC91094.1"/>
    </source>
</evidence>
<accession>A0A160JF01</accession>
<name>A0A160JF01_9PROT</name>
<keyword evidence="2" id="KW-1185">Reference proteome</keyword>
<gene>
    <name evidence="1" type="ORF">A6A40_03810</name>
</gene>
<dbReference type="STRING" id="1226968.A6A40_03810"/>
<dbReference type="Pfam" id="PF05284">
    <property type="entry name" value="DUF736"/>
    <property type="match status" value="1"/>
</dbReference>
<dbReference type="KEGG" id="ahu:A6A40_03810"/>
<protein>
    <submittedName>
        <fullName evidence="1">DUF736 domain-containing protein</fullName>
    </submittedName>
</protein>
<organism evidence="1 2">
    <name type="scientific">Azospirillum humicireducens</name>
    <dbReference type="NCBI Taxonomy" id="1226968"/>
    <lineage>
        <taxon>Bacteria</taxon>
        <taxon>Pseudomonadati</taxon>
        <taxon>Pseudomonadota</taxon>
        <taxon>Alphaproteobacteria</taxon>
        <taxon>Rhodospirillales</taxon>
        <taxon>Azospirillaceae</taxon>
        <taxon>Azospirillum</taxon>
    </lineage>
</organism>
<dbReference type="OrthoDB" id="9800788at2"/>
<dbReference type="RefSeq" id="WP_063634184.1">
    <property type="nucleotide sequence ID" value="NZ_CP015285.1"/>
</dbReference>